<name>A0ABM3D010_SALSA</name>
<evidence type="ECO:0000313" key="2">
    <source>
        <dbReference type="RefSeq" id="XP_045552138.1"/>
    </source>
</evidence>
<proteinExistence type="predicted"/>
<dbReference type="Proteomes" id="UP001652741">
    <property type="component" value="Chromosome ssa15"/>
</dbReference>
<gene>
    <name evidence="2" type="primary">LOC123727330</name>
</gene>
<protein>
    <submittedName>
        <fullName evidence="2">2-epi-5-epi-valiolone synthase-like</fullName>
    </submittedName>
</protein>
<organism evidence="1 2">
    <name type="scientific">Salmo salar</name>
    <name type="common">Atlantic salmon</name>
    <dbReference type="NCBI Taxonomy" id="8030"/>
    <lineage>
        <taxon>Eukaryota</taxon>
        <taxon>Metazoa</taxon>
        <taxon>Chordata</taxon>
        <taxon>Craniata</taxon>
        <taxon>Vertebrata</taxon>
        <taxon>Euteleostomi</taxon>
        <taxon>Actinopterygii</taxon>
        <taxon>Neopterygii</taxon>
        <taxon>Teleostei</taxon>
        <taxon>Protacanthopterygii</taxon>
        <taxon>Salmoniformes</taxon>
        <taxon>Salmonidae</taxon>
        <taxon>Salmoninae</taxon>
        <taxon>Salmo</taxon>
    </lineage>
</organism>
<dbReference type="RefSeq" id="XP_045552138.1">
    <property type="nucleotide sequence ID" value="XM_045696182.1"/>
</dbReference>
<dbReference type="GeneID" id="123727330"/>
<reference evidence="2" key="1">
    <citation type="submission" date="2025-08" db="UniProtKB">
        <authorList>
            <consortium name="RefSeq"/>
        </authorList>
    </citation>
    <scope>IDENTIFICATION</scope>
</reference>
<dbReference type="Gene3D" id="1.20.1090.10">
    <property type="entry name" value="Dehydroquinate synthase-like - alpha domain"/>
    <property type="match status" value="1"/>
</dbReference>
<keyword evidence="1" id="KW-1185">Reference proteome</keyword>
<evidence type="ECO:0000313" key="1">
    <source>
        <dbReference type="Proteomes" id="UP001652741"/>
    </source>
</evidence>
<accession>A0ABM3D010</accession>
<sequence length="115" mass="13005">MQYNLTFFAESADCAAPRGGVNIDMSFMVYVAHQKGLQTEEEKARISHCMMELELPVWHQDCTLVLVQKSLSERLKHSAGSLRMPLHTGLCCAGLDIFPLKGKDMYPLIIEEYNL</sequence>